<protein>
    <recommendedName>
        <fullName evidence="3">AAA+ ATPase domain-containing protein</fullName>
    </recommendedName>
</protein>
<feature type="domain" description="AAA+ ATPase" evidence="3">
    <location>
        <begin position="29"/>
        <end position="152"/>
    </location>
</feature>
<proteinExistence type="predicted"/>
<keyword evidence="1" id="KW-0547">Nucleotide-binding</keyword>
<dbReference type="InterPro" id="IPR003439">
    <property type="entry name" value="ABC_transporter-like_ATP-bd"/>
</dbReference>
<evidence type="ECO:0000313" key="5">
    <source>
        <dbReference type="Proteomes" id="UP000219994"/>
    </source>
</evidence>
<dbReference type="SUPFAM" id="SSF52540">
    <property type="entry name" value="P-loop containing nucleoside triphosphate hydrolases"/>
    <property type="match status" value="1"/>
</dbReference>
<dbReference type="SMART" id="SM00382">
    <property type="entry name" value="AAA"/>
    <property type="match status" value="1"/>
</dbReference>
<dbReference type="GO" id="GO:0005886">
    <property type="term" value="C:plasma membrane"/>
    <property type="evidence" value="ECO:0007669"/>
    <property type="project" value="TreeGrafter"/>
</dbReference>
<dbReference type="InterPro" id="IPR015854">
    <property type="entry name" value="ABC_transpr_LolD-like"/>
</dbReference>
<gene>
    <name evidence="4" type="ORF">B5766_08845</name>
</gene>
<dbReference type="GO" id="GO:0022857">
    <property type="term" value="F:transmembrane transporter activity"/>
    <property type="evidence" value="ECO:0007669"/>
    <property type="project" value="TreeGrafter"/>
</dbReference>
<dbReference type="AlphaFoldDB" id="A0A2A6FQ40"/>
<dbReference type="GO" id="GO:0016887">
    <property type="term" value="F:ATP hydrolysis activity"/>
    <property type="evidence" value="ECO:0007669"/>
    <property type="project" value="InterPro"/>
</dbReference>
<organism evidence="4 5">
    <name type="scientific">Candidatus Lumbricidiphila eiseniae</name>
    <dbReference type="NCBI Taxonomy" id="1969409"/>
    <lineage>
        <taxon>Bacteria</taxon>
        <taxon>Bacillati</taxon>
        <taxon>Actinomycetota</taxon>
        <taxon>Actinomycetes</taxon>
        <taxon>Micrococcales</taxon>
        <taxon>Microbacteriaceae</taxon>
        <taxon>Candidatus Lumbricidiphila</taxon>
    </lineage>
</organism>
<dbReference type="Pfam" id="PF00005">
    <property type="entry name" value="ABC_tran"/>
    <property type="match status" value="1"/>
</dbReference>
<dbReference type="EMBL" id="NAEP01000044">
    <property type="protein sequence ID" value="PDQ34859.1"/>
    <property type="molecule type" value="Genomic_DNA"/>
</dbReference>
<dbReference type="Proteomes" id="UP000219994">
    <property type="component" value="Unassembled WGS sequence"/>
</dbReference>
<dbReference type="InterPro" id="IPR027417">
    <property type="entry name" value="P-loop_NTPase"/>
</dbReference>
<comment type="caution">
    <text evidence="4">The sequence shown here is derived from an EMBL/GenBank/DDBJ whole genome shotgun (WGS) entry which is preliminary data.</text>
</comment>
<accession>A0A2A6FQ40</accession>
<evidence type="ECO:0000313" key="4">
    <source>
        <dbReference type="EMBL" id="PDQ34859.1"/>
    </source>
</evidence>
<evidence type="ECO:0000259" key="3">
    <source>
        <dbReference type="SMART" id="SM00382"/>
    </source>
</evidence>
<evidence type="ECO:0000256" key="1">
    <source>
        <dbReference type="ARBA" id="ARBA00022741"/>
    </source>
</evidence>
<keyword evidence="2" id="KW-0067">ATP-binding</keyword>
<sequence>MVDPLTGSGLGKRIGTRILWSGLDVEFSPGTITALVGPSEVGKTMLLNCLGLLEPLTEGMVAYNGASVSSRGKQRRLLFRRSFGFMFQNFLLHHPEIVFVDEPTASLDDRNGDNIIDLLRTLTTAGAIVIVPTHDTHVQDRADATADLSPGR</sequence>
<dbReference type="PANTHER" id="PTHR24220">
    <property type="entry name" value="IMPORT ATP-BINDING PROTEIN"/>
    <property type="match status" value="1"/>
</dbReference>
<dbReference type="Gene3D" id="3.40.50.300">
    <property type="entry name" value="P-loop containing nucleotide triphosphate hydrolases"/>
    <property type="match status" value="2"/>
</dbReference>
<dbReference type="InterPro" id="IPR003593">
    <property type="entry name" value="AAA+_ATPase"/>
</dbReference>
<reference evidence="5" key="1">
    <citation type="submission" date="2017-03" db="EMBL/GenBank/DDBJ databases">
        <authorList>
            <person name="Lund M.B."/>
        </authorList>
    </citation>
    <scope>NUCLEOTIDE SEQUENCE [LARGE SCALE GENOMIC DNA]</scope>
</reference>
<evidence type="ECO:0000256" key="2">
    <source>
        <dbReference type="ARBA" id="ARBA00022840"/>
    </source>
</evidence>
<name>A0A2A6FQ40_9MICO</name>
<dbReference type="GO" id="GO:0005524">
    <property type="term" value="F:ATP binding"/>
    <property type="evidence" value="ECO:0007669"/>
    <property type="project" value="UniProtKB-KW"/>
</dbReference>